<evidence type="ECO:0000313" key="1">
    <source>
        <dbReference type="EMBL" id="MBO2006756.1"/>
    </source>
</evidence>
<dbReference type="EMBL" id="JAGETR010000043">
    <property type="protein sequence ID" value="MBO2006756.1"/>
    <property type="molecule type" value="Genomic_DNA"/>
</dbReference>
<sequence>MIAGQTTGAARLGEGAARARSVRPSALAEVSAAMAEEQSRADSTAPAIEDQQVAWGKLLVVIQQCK</sequence>
<comment type="caution">
    <text evidence="1">The sequence shown here is derived from an EMBL/GenBank/DDBJ whole genome shotgun (WGS) entry which is preliminary data.</text>
</comment>
<proteinExistence type="predicted"/>
<dbReference type="AlphaFoldDB" id="A0A939NQ92"/>
<gene>
    <name evidence="1" type="ORF">J4732_07885</name>
</gene>
<reference evidence="1" key="1">
    <citation type="submission" date="2021-03" db="EMBL/GenBank/DDBJ databases">
        <title>Molecular epidemiology and mechanisms of colistin and carbapenem resistance in Enterobacteriaceae from clinical isolates, the environment and porcine samples in Pretoria, South Africa.</title>
        <authorList>
            <person name="Bogoshi D."/>
            <person name="Mbelle N.M."/>
            <person name="Naidoo V."/>
            <person name="Osei Sekyere J."/>
        </authorList>
    </citation>
    <scope>NUCLEOTIDE SEQUENCE</scope>
    <source>
        <strain evidence="1">C080</strain>
    </source>
</reference>
<organism evidence="1">
    <name type="scientific">Serratia marcescens</name>
    <dbReference type="NCBI Taxonomy" id="615"/>
    <lineage>
        <taxon>Bacteria</taxon>
        <taxon>Pseudomonadati</taxon>
        <taxon>Pseudomonadota</taxon>
        <taxon>Gammaproteobacteria</taxon>
        <taxon>Enterobacterales</taxon>
        <taxon>Yersiniaceae</taxon>
        <taxon>Serratia</taxon>
    </lineage>
</organism>
<accession>A0A939NQ92</accession>
<name>A0A939NQ92_SERMA</name>
<protein>
    <submittedName>
        <fullName evidence="1">Uncharacterized protein</fullName>
    </submittedName>
</protein>